<evidence type="ECO:0000256" key="1">
    <source>
        <dbReference type="SAM" id="MobiDB-lite"/>
    </source>
</evidence>
<feature type="region of interest" description="Disordered" evidence="1">
    <location>
        <begin position="215"/>
        <end position="246"/>
    </location>
</feature>
<name>A0ABM8GVN3_9MICO</name>
<gene>
    <name evidence="3" type="ORF">GCM10025867_47700</name>
</gene>
<evidence type="ECO:0000313" key="4">
    <source>
        <dbReference type="Proteomes" id="UP001321486"/>
    </source>
</evidence>
<keyword evidence="2" id="KW-1133">Transmembrane helix</keyword>
<dbReference type="Proteomes" id="UP001321486">
    <property type="component" value="Plasmid pNBRC108728a"/>
</dbReference>
<organism evidence="3 4">
    <name type="scientific">Frondihabitans sucicola</name>
    <dbReference type="NCBI Taxonomy" id="1268041"/>
    <lineage>
        <taxon>Bacteria</taxon>
        <taxon>Bacillati</taxon>
        <taxon>Actinomycetota</taxon>
        <taxon>Actinomycetes</taxon>
        <taxon>Micrococcales</taxon>
        <taxon>Microbacteriaceae</taxon>
        <taxon>Frondihabitans</taxon>
    </lineage>
</organism>
<keyword evidence="2" id="KW-0472">Membrane</keyword>
<sequence length="246" mass="26037">MIPSYTIDVTLKGEVRVNGSAIAPHLATDEVLVELGKQINGSIAAGQLPTGILILLRDERPDGGGYQDLTLKPGENLRGNFYEMSPLTRAALTEPPAWARAGRVRPTRHRQAITRSLADAAPALVPIEEIEEGRDRRARRVTVIVVAAIVLLVGARVATGVDWGSHAYAAGCEDVRTGLRVANTDTCGNDRFHELRYLGSGETMPAVGESFVAGSLGKPSDARSIQKTPRPGGGTVGSKGLVEAAK</sequence>
<dbReference type="EMBL" id="AP027733">
    <property type="protein sequence ID" value="BDZ52529.1"/>
    <property type="molecule type" value="Genomic_DNA"/>
</dbReference>
<keyword evidence="4" id="KW-1185">Reference proteome</keyword>
<geneLocation type="plasmid" evidence="3 4">
    <name>pNBRC108728a</name>
</geneLocation>
<evidence type="ECO:0000313" key="3">
    <source>
        <dbReference type="EMBL" id="BDZ52529.1"/>
    </source>
</evidence>
<proteinExistence type="predicted"/>
<keyword evidence="2" id="KW-0812">Transmembrane</keyword>
<protein>
    <submittedName>
        <fullName evidence="3">Uncharacterized protein</fullName>
    </submittedName>
</protein>
<evidence type="ECO:0000256" key="2">
    <source>
        <dbReference type="SAM" id="Phobius"/>
    </source>
</evidence>
<feature type="transmembrane region" description="Helical" evidence="2">
    <location>
        <begin position="141"/>
        <end position="158"/>
    </location>
</feature>
<reference evidence="4" key="1">
    <citation type="journal article" date="2019" name="Int. J. Syst. Evol. Microbiol.">
        <title>The Global Catalogue of Microorganisms (GCM) 10K type strain sequencing project: providing services to taxonomists for standard genome sequencing and annotation.</title>
        <authorList>
            <consortium name="The Broad Institute Genomics Platform"/>
            <consortium name="The Broad Institute Genome Sequencing Center for Infectious Disease"/>
            <person name="Wu L."/>
            <person name="Ma J."/>
        </authorList>
    </citation>
    <scope>NUCLEOTIDE SEQUENCE [LARGE SCALE GENOMIC DNA]</scope>
    <source>
        <strain evidence="4">NBRC 108728</strain>
    </source>
</reference>
<dbReference type="RefSeq" id="WP_286347376.1">
    <property type="nucleotide sequence ID" value="NZ_AP027733.1"/>
</dbReference>
<keyword evidence="3" id="KW-0614">Plasmid</keyword>
<accession>A0ABM8GVN3</accession>